<evidence type="ECO:0000256" key="4">
    <source>
        <dbReference type="SAM" id="MobiDB-lite"/>
    </source>
</evidence>
<accession>A0A2W5T190</accession>
<dbReference type="AlphaFoldDB" id="A0A2W5T190"/>
<comment type="caution">
    <text evidence="7">The sequence shown here is derived from an EMBL/GenBank/DDBJ whole genome shotgun (WGS) entry which is preliminary data.</text>
</comment>
<dbReference type="InterPro" id="IPR028082">
    <property type="entry name" value="Peripla_BP_I"/>
</dbReference>
<evidence type="ECO:0000313" key="8">
    <source>
        <dbReference type="Proteomes" id="UP000248887"/>
    </source>
</evidence>
<comment type="subcellular location">
    <subcellularLocation>
        <location evidence="1">Cell envelope</location>
    </subcellularLocation>
</comment>
<evidence type="ECO:0000259" key="6">
    <source>
        <dbReference type="Pfam" id="PF13407"/>
    </source>
</evidence>
<dbReference type="InterPro" id="IPR025997">
    <property type="entry name" value="SBP_2_dom"/>
</dbReference>
<dbReference type="PANTHER" id="PTHR46847:SF1">
    <property type="entry name" value="D-ALLOSE-BINDING PERIPLASMIC PROTEIN-RELATED"/>
    <property type="match status" value="1"/>
</dbReference>
<dbReference type="CDD" id="cd19997">
    <property type="entry name" value="PBP1_ABC_sugar_binding-like"/>
    <property type="match status" value="1"/>
</dbReference>
<dbReference type="Gene3D" id="3.40.50.2300">
    <property type="match status" value="2"/>
</dbReference>
<dbReference type="PANTHER" id="PTHR46847">
    <property type="entry name" value="D-ALLOSE-BINDING PERIPLASMIC PROTEIN-RELATED"/>
    <property type="match status" value="1"/>
</dbReference>
<protein>
    <submittedName>
        <fullName evidence="7">ABC transporter substrate-binding protein</fullName>
    </submittedName>
</protein>
<feature type="region of interest" description="Disordered" evidence="4">
    <location>
        <begin position="1"/>
        <end position="20"/>
    </location>
</feature>
<dbReference type="GO" id="GO:0030246">
    <property type="term" value="F:carbohydrate binding"/>
    <property type="evidence" value="ECO:0007669"/>
    <property type="project" value="UniProtKB-ARBA"/>
</dbReference>
<dbReference type="GO" id="GO:0030313">
    <property type="term" value="C:cell envelope"/>
    <property type="evidence" value="ECO:0007669"/>
    <property type="project" value="UniProtKB-SubCell"/>
</dbReference>
<keyword evidence="3 5" id="KW-0732">Signal</keyword>
<organism evidence="7 8">
    <name type="scientific">Ancylobacter novellus</name>
    <name type="common">Thiobacillus novellus</name>
    <dbReference type="NCBI Taxonomy" id="921"/>
    <lineage>
        <taxon>Bacteria</taxon>
        <taxon>Pseudomonadati</taxon>
        <taxon>Pseudomonadota</taxon>
        <taxon>Alphaproteobacteria</taxon>
        <taxon>Hyphomicrobiales</taxon>
        <taxon>Xanthobacteraceae</taxon>
        <taxon>Ancylobacter</taxon>
    </lineage>
</organism>
<evidence type="ECO:0000256" key="1">
    <source>
        <dbReference type="ARBA" id="ARBA00004196"/>
    </source>
</evidence>
<proteinExistence type="inferred from homology"/>
<feature type="signal peptide" evidence="5">
    <location>
        <begin position="1"/>
        <end position="44"/>
    </location>
</feature>
<dbReference type="Pfam" id="PF13407">
    <property type="entry name" value="Peripla_BP_4"/>
    <property type="match status" value="1"/>
</dbReference>
<feature type="domain" description="Periplasmic binding protein" evidence="6">
    <location>
        <begin position="58"/>
        <end position="318"/>
    </location>
</feature>
<sequence length="377" mass="39305">MRSRAKAPGRDNGEESPMAKSNGTILALTAALLAGSVLTSGAFAAEGTATGDTSGKKIAFSNSYAGNSFRQVMIKSFEAAAAKAKADGKIAGSTVVSSNNSVTEQASQIQNLILQGYDAIIVLAGSDTALNGSIKEACDAGITVVAFASGVTEPCAYVVDYNLDSYAKAELDFIASKLGDKPANILEIRGMAGDGFDKRLNEGVNKALAAHPSYKKVGEVYGQWTGTVAQKEVSGVLPSLPQIDGVLTQGGDGYGAAQAFKAAGRKLPIIIMGNRQDELALWKKEHDATGYETFSLGATPSVSQVAFWVAQQILAGKQVPKFVEVPLLQINQPDLDAWLKTVPEGGVVNAEYPQDLVAKIIDANVAKAPLPMVPAPK</sequence>
<dbReference type="Proteomes" id="UP000248887">
    <property type="component" value="Unassembled WGS sequence"/>
</dbReference>
<dbReference type="SUPFAM" id="SSF53822">
    <property type="entry name" value="Periplasmic binding protein-like I"/>
    <property type="match status" value="1"/>
</dbReference>
<feature type="chain" id="PRO_5016152518" evidence="5">
    <location>
        <begin position="45"/>
        <end position="377"/>
    </location>
</feature>
<evidence type="ECO:0000256" key="2">
    <source>
        <dbReference type="ARBA" id="ARBA00007639"/>
    </source>
</evidence>
<comment type="similarity">
    <text evidence="2">Belongs to the bacterial solute-binding protein 2 family.</text>
</comment>
<reference evidence="7 8" key="1">
    <citation type="submission" date="2017-08" db="EMBL/GenBank/DDBJ databases">
        <title>Infants hospitalized years apart are colonized by the same room-sourced microbial strains.</title>
        <authorList>
            <person name="Brooks B."/>
            <person name="Olm M.R."/>
            <person name="Firek B.A."/>
            <person name="Baker R."/>
            <person name="Thomas B.C."/>
            <person name="Morowitz M.J."/>
            <person name="Banfield J.F."/>
        </authorList>
    </citation>
    <scope>NUCLEOTIDE SEQUENCE [LARGE SCALE GENOMIC DNA]</scope>
    <source>
        <strain evidence="7">S2_005_001_R2_27</strain>
    </source>
</reference>
<evidence type="ECO:0000256" key="5">
    <source>
        <dbReference type="SAM" id="SignalP"/>
    </source>
</evidence>
<gene>
    <name evidence="7" type="ORF">DI549_16670</name>
</gene>
<evidence type="ECO:0000313" key="7">
    <source>
        <dbReference type="EMBL" id="PZQ80580.1"/>
    </source>
</evidence>
<name>A0A2W5T190_ANCNO</name>
<evidence type="ECO:0000256" key="3">
    <source>
        <dbReference type="ARBA" id="ARBA00022729"/>
    </source>
</evidence>
<dbReference type="EMBL" id="QFQD01000061">
    <property type="protein sequence ID" value="PZQ80580.1"/>
    <property type="molecule type" value="Genomic_DNA"/>
</dbReference>